<dbReference type="PIRSF" id="PIRSF018968">
    <property type="entry name" value="ABC_permease_BceB"/>
    <property type="match status" value="1"/>
</dbReference>
<dbReference type="RefSeq" id="WP_166911850.1">
    <property type="nucleotide sequence ID" value="NZ_JAASRS010000001.1"/>
</dbReference>
<reference evidence="8 9" key="1">
    <citation type="submission" date="2020-03" db="EMBL/GenBank/DDBJ databases">
        <title>Genomic Encyclopedia of Archaeal and Bacterial Type Strains, Phase II (KMG-II): from individual species to whole genera.</title>
        <authorList>
            <person name="Goeker M."/>
        </authorList>
    </citation>
    <scope>NUCLEOTIDE SEQUENCE [LARGE SCALE GENOMIC DNA]</scope>
    <source>
        <strain evidence="8 9">DSM 4749</strain>
    </source>
</reference>
<comment type="similarity">
    <text evidence="6">Belongs to the ABC-4 integral membrane protein family.</text>
</comment>
<sequence>MTFRQFALHNVRRNFGRYAAYFLSSTFAVTVFFMYAAFIFHPDVVNGTIRPSVRRGIFSAEVIVFLFAVFFIFYSTSSFLKLRKKDFGLLTLLGITRGQLNKLIIIENSIIALLSIATGMVFGALLTKIFFMMFSVILDLPSPLSYYIHWKAFASTAAVFLATFEAITIITLITIRSSQIIDLLKSAKKPKKPPVYSIWLSLLAVICLAIGYYLAYTSNIMQMMKRVLPILLLVMIGTYFLYTQASIGLLRYYKKRKHSYYRGTNLITAAELTYKLKDNARILSMVTILTAVAFTSTGVLANLYFGKKAEAEARFPHAIALISKKEPKAFENKLQILKNALRDEHIPFKSHKAAFIRAYNPKKPKDYAMQNLVLMRVTDYNRFADLTGQPHISLPANTAAYMHPTPDKGYEPIQGKQITFAAQHSVKTITVSLTKPIYQPVINPSAFAGYMLVVPDHVFATARQFATKEAIQYYFGASYQNWEKETSIIKKLNRSLKTDDDVDFVNRFEFFYEMKKIFSLMLFIGFFVSVLFFLAADSILYFKLYNDLEQDSKQYEALSKLGLTLREMKQIAAKQVAILFFIPFAVATVHAGFAFKMLQNMVSGSVVKTSVLVISVFFVVQLGYYFLIRSLYTKKVEQVM</sequence>
<comment type="subcellular location">
    <subcellularLocation>
        <location evidence="1 6">Cell membrane</location>
        <topology evidence="1 6">Multi-pass membrane protein</topology>
    </subcellularLocation>
</comment>
<dbReference type="InterPro" id="IPR052536">
    <property type="entry name" value="ABC-4_Integral_Memb_Prot"/>
</dbReference>
<dbReference type="Pfam" id="PF02687">
    <property type="entry name" value="FtsX"/>
    <property type="match status" value="1"/>
</dbReference>
<keyword evidence="3 6" id="KW-0812">Transmembrane</keyword>
<feature type="domain" description="ABC3 transporter permease C-terminal" evidence="7">
    <location>
        <begin position="62"/>
        <end position="178"/>
    </location>
</feature>
<comment type="caution">
    <text evidence="8">The sequence shown here is derived from an EMBL/GenBank/DDBJ whole genome shotgun (WGS) entry which is preliminary data.</text>
</comment>
<keyword evidence="9" id="KW-1185">Reference proteome</keyword>
<feature type="transmembrane region" description="Helical" evidence="6">
    <location>
        <begin position="517"/>
        <end position="542"/>
    </location>
</feature>
<evidence type="ECO:0000256" key="1">
    <source>
        <dbReference type="ARBA" id="ARBA00004651"/>
    </source>
</evidence>
<evidence type="ECO:0000256" key="5">
    <source>
        <dbReference type="ARBA" id="ARBA00023136"/>
    </source>
</evidence>
<evidence type="ECO:0000256" key="3">
    <source>
        <dbReference type="ARBA" id="ARBA00022692"/>
    </source>
</evidence>
<evidence type="ECO:0000256" key="4">
    <source>
        <dbReference type="ARBA" id="ARBA00022989"/>
    </source>
</evidence>
<accession>A0A846ML98</accession>
<feature type="transmembrane region" description="Helical" evidence="6">
    <location>
        <begin position="227"/>
        <end position="253"/>
    </location>
</feature>
<protein>
    <submittedName>
        <fullName evidence="8">Putative ABC transport system permease protein</fullName>
    </submittedName>
</protein>
<feature type="transmembrane region" description="Helical" evidence="6">
    <location>
        <begin position="110"/>
        <end position="138"/>
    </location>
</feature>
<evidence type="ECO:0000256" key="6">
    <source>
        <dbReference type="PIRNR" id="PIRNR018968"/>
    </source>
</evidence>
<feature type="transmembrane region" description="Helical" evidence="6">
    <location>
        <begin position="196"/>
        <end position="215"/>
    </location>
</feature>
<evidence type="ECO:0000313" key="9">
    <source>
        <dbReference type="Proteomes" id="UP000532769"/>
    </source>
</evidence>
<dbReference type="PANTHER" id="PTHR46795">
    <property type="entry name" value="ABC TRANSPORTER PERMEASE-RELATED-RELATED"/>
    <property type="match status" value="1"/>
</dbReference>
<feature type="transmembrane region" description="Helical" evidence="6">
    <location>
        <begin position="576"/>
        <end position="595"/>
    </location>
</feature>
<name>A0A846ML98_9BACL</name>
<feature type="transmembrane region" description="Helical" evidence="6">
    <location>
        <begin position="150"/>
        <end position="175"/>
    </location>
</feature>
<dbReference type="InterPro" id="IPR027022">
    <property type="entry name" value="ABC_permease_BceB-typ"/>
</dbReference>
<keyword evidence="5 6" id="KW-0472">Membrane</keyword>
<dbReference type="EMBL" id="JAASRS010000001">
    <property type="protein sequence ID" value="NIK16394.1"/>
    <property type="molecule type" value="Genomic_DNA"/>
</dbReference>
<gene>
    <name evidence="8" type="ORF">BDD39_002904</name>
</gene>
<feature type="transmembrane region" description="Helical" evidence="6">
    <location>
        <begin position="53"/>
        <end position="74"/>
    </location>
</feature>
<organism evidence="8 9">
    <name type="scientific">Saccharococcus thermophilus</name>
    <dbReference type="NCBI Taxonomy" id="29396"/>
    <lineage>
        <taxon>Bacteria</taxon>
        <taxon>Bacillati</taxon>
        <taxon>Bacillota</taxon>
        <taxon>Bacilli</taxon>
        <taxon>Bacillales</taxon>
        <taxon>Anoxybacillaceae</taxon>
        <taxon>Saccharococcus</taxon>
    </lineage>
</organism>
<dbReference type="PANTHER" id="PTHR46795:SF1">
    <property type="entry name" value="ABC TRANSPORTER PERMEASE PROTEIN"/>
    <property type="match status" value="1"/>
</dbReference>
<dbReference type="Proteomes" id="UP000532769">
    <property type="component" value="Unassembled WGS sequence"/>
</dbReference>
<dbReference type="AlphaFoldDB" id="A0A846ML98"/>
<feature type="transmembrane region" description="Helical" evidence="6">
    <location>
        <begin position="282"/>
        <end position="305"/>
    </location>
</feature>
<keyword evidence="2 6" id="KW-1003">Cell membrane</keyword>
<proteinExistence type="inferred from homology"/>
<dbReference type="InterPro" id="IPR003838">
    <property type="entry name" value="ABC3_permease_C"/>
</dbReference>
<evidence type="ECO:0000256" key="2">
    <source>
        <dbReference type="ARBA" id="ARBA00022475"/>
    </source>
</evidence>
<dbReference type="GO" id="GO:0055085">
    <property type="term" value="P:transmembrane transport"/>
    <property type="evidence" value="ECO:0007669"/>
    <property type="project" value="UniProtKB-UniRule"/>
</dbReference>
<dbReference type="GO" id="GO:0005886">
    <property type="term" value="C:plasma membrane"/>
    <property type="evidence" value="ECO:0007669"/>
    <property type="project" value="UniProtKB-SubCell"/>
</dbReference>
<keyword evidence="4 6" id="KW-1133">Transmembrane helix</keyword>
<evidence type="ECO:0000259" key="7">
    <source>
        <dbReference type="Pfam" id="PF02687"/>
    </source>
</evidence>
<keyword evidence="6" id="KW-0813">Transport</keyword>
<feature type="transmembrane region" description="Helical" evidence="6">
    <location>
        <begin position="20"/>
        <end position="41"/>
    </location>
</feature>
<evidence type="ECO:0000313" key="8">
    <source>
        <dbReference type="EMBL" id="NIK16394.1"/>
    </source>
</evidence>
<feature type="transmembrane region" description="Helical" evidence="6">
    <location>
        <begin position="607"/>
        <end position="627"/>
    </location>
</feature>